<name>A0A517MS64_9BACT</name>
<evidence type="ECO:0008006" key="3">
    <source>
        <dbReference type="Google" id="ProtNLM"/>
    </source>
</evidence>
<keyword evidence="2" id="KW-1185">Reference proteome</keyword>
<dbReference type="EMBL" id="CP036263">
    <property type="protein sequence ID" value="QDS97721.1"/>
    <property type="molecule type" value="Genomic_DNA"/>
</dbReference>
<dbReference type="RefSeq" id="WP_145058327.1">
    <property type="nucleotide sequence ID" value="NZ_CP036263.1"/>
</dbReference>
<accession>A0A517MS64</accession>
<reference evidence="1 2" key="1">
    <citation type="submission" date="2019-02" db="EMBL/GenBank/DDBJ databases">
        <title>Deep-cultivation of Planctomycetes and their phenomic and genomic characterization uncovers novel biology.</title>
        <authorList>
            <person name="Wiegand S."/>
            <person name="Jogler M."/>
            <person name="Boedeker C."/>
            <person name="Pinto D."/>
            <person name="Vollmers J."/>
            <person name="Rivas-Marin E."/>
            <person name="Kohn T."/>
            <person name="Peeters S.H."/>
            <person name="Heuer A."/>
            <person name="Rast P."/>
            <person name="Oberbeckmann S."/>
            <person name="Bunk B."/>
            <person name="Jeske O."/>
            <person name="Meyerdierks A."/>
            <person name="Storesund J.E."/>
            <person name="Kallscheuer N."/>
            <person name="Luecker S."/>
            <person name="Lage O.M."/>
            <person name="Pohl T."/>
            <person name="Merkel B.J."/>
            <person name="Hornburger P."/>
            <person name="Mueller R.-W."/>
            <person name="Bruemmer F."/>
            <person name="Labrenz M."/>
            <person name="Spormann A.M."/>
            <person name="Op den Camp H."/>
            <person name="Overmann J."/>
            <person name="Amann R."/>
            <person name="Jetten M.S.M."/>
            <person name="Mascher T."/>
            <person name="Medema M.H."/>
            <person name="Devos D.P."/>
            <person name="Kaster A.-K."/>
            <person name="Ovreas L."/>
            <person name="Rohde M."/>
            <person name="Galperin M.Y."/>
            <person name="Jogler C."/>
        </authorList>
    </citation>
    <scope>NUCLEOTIDE SEQUENCE [LARGE SCALE GENOMIC DNA]</scope>
    <source>
        <strain evidence="1 2">HG15A2</strain>
    </source>
</reference>
<dbReference type="KEGG" id="amob:HG15A2_09860"/>
<organism evidence="1 2">
    <name type="scientific">Adhaeretor mobilis</name>
    <dbReference type="NCBI Taxonomy" id="1930276"/>
    <lineage>
        <taxon>Bacteria</taxon>
        <taxon>Pseudomonadati</taxon>
        <taxon>Planctomycetota</taxon>
        <taxon>Planctomycetia</taxon>
        <taxon>Pirellulales</taxon>
        <taxon>Lacipirellulaceae</taxon>
        <taxon>Adhaeretor</taxon>
    </lineage>
</organism>
<dbReference type="OrthoDB" id="282760at2"/>
<proteinExistence type="predicted"/>
<sequence>MIATIAEEQARFLEAAIASGKYQDEKAALTEAVKLLQRRDEFVQTLDRASADIKAGNGIPAEEVFRKLEEQIARDAKRKVI</sequence>
<dbReference type="Gene3D" id="6.10.10.120">
    <property type="entry name" value="Antitoxin ParD1-like"/>
    <property type="match status" value="1"/>
</dbReference>
<gene>
    <name evidence="1" type="ORF">HG15A2_09860</name>
</gene>
<evidence type="ECO:0000313" key="2">
    <source>
        <dbReference type="Proteomes" id="UP000319852"/>
    </source>
</evidence>
<dbReference type="Proteomes" id="UP000319852">
    <property type="component" value="Chromosome"/>
</dbReference>
<evidence type="ECO:0000313" key="1">
    <source>
        <dbReference type="EMBL" id="QDS97721.1"/>
    </source>
</evidence>
<dbReference type="InterPro" id="IPR038296">
    <property type="entry name" value="ParD_sf"/>
</dbReference>
<protein>
    <recommendedName>
        <fullName evidence="3">Type II toxin-antitoxin system ParD family antitoxin</fullName>
    </recommendedName>
</protein>
<dbReference type="AlphaFoldDB" id="A0A517MS64"/>